<evidence type="ECO:0000259" key="3">
    <source>
        <dbReference type="Pfam" id="PF22725"/>
    </source>
</evidence>
<evidence type="ECO:0000259" key="2">
    <source>
        <dbReference type="Pfam" id="PF02894"/>
    </source>
</evidence>
<dbReference type="PANTHER" id="PTHR43377">
    <property type="entry name" value="BILIVERDIN REDUCTASE A"/>
    <property type="match status" value="1"/>
</dbReference>
<dbReference type="Gene3D" id="3.40.50.720">
    <property type="entry name" value="NAD(P)-binding Rossmann-like Domain"/>
    <property type="match status" value="1"/>
</dbReference>
<organism evidence="4 5">
    <name type="scientific">Rhodocytophaga rosea</name>
    <dbReference type="NCBI Taxonomy" id="2704465"/>
    <lineage>
        <taxon>Bacteria</taxon>
        <taxon>Pseudomonadati</taxon>
        <taxon>Bacteroidota</taxon>
        <taxon>Cytophagia</taxon>
        <taxon>Cytophagales</taxon>
        <taxon>Rhodocytophagaceae</taxon>
        <taxon>Rhodocytophaga</taxon>
    </lineage>
</organism>
<dbReference type="KEGG" id="rhoz:GXP67_28690"/>
<dbReference type="PANTHER" id="PTHR43377:SF1">
    <property type="entry name" value="BILIVERDIN REDUCTASE A"/>
    <property type="match status" value="1"/>
</dbReference>
<keyword evidence="5" id="KW-1185">Reference proteome</keyword>
<dbReference type="InterPro" id="IPR000683">
    <property type="entry name" value="Gfo/Idh/MocA-like_OxRdtase_N"/>
</dbReference>
<dbReference type="PRINTS" id="PR01775">
    <property type="entry name" value="GLFROXRDTASE"/>
</dbReference>
<dbReference type="AlphaFoldDB" id="A0A6C0GQL2"/>
<dbReference type="Pfam" id="PF01408">
    <property type="entry name" value="GFO_IDH_MocA"/>
    <property type="match status" value="1"/>
</dbReference>
<protein>
    <submittedName>
        <fullName evidence="4">Gfo/Idh/MocA family oxidoreductase</fullName>
    </submittedName>
</protein>
<dbReference type="Proteomes" id="UP000480178">
    <property type="component" value="Chromosome"/>
</dbReference>
<feature type="domain" description="Gfo/Idh/MocA-like oxidoreductase N-terminal" evidence="1">
    <location>
        <begin position="57"/>
        <end position="180"/>
    </location>
</feature>
<dbReference type="Pfam" id="PF22725">
    <property type="entry name" value="GFO_IDH_MocA_C3"/>
    <property type="match status" value="1"/>
</dbReference>
<dbReference type="InterPro" id="IPR055170">
    <property type="entry name" value="GFO_IDH_MocA-like_dom"/>
</dbReference>
<evidence type="ECO:0000313" key="5">
    <source>
        <dbReference type="Proteomes" id="UP000480178"/>
    </source>
</evidence>
<dbReference type="RefSeq" id="WP_162446328.1">
    <property type="nucleotide sequence ID" value="NZ_CP048222.1"/>
</dbReference>
<sequence length="383" mass="42384">MKSFSQLFTRKKPAVYHPSRRSALLKLSLGAGALSFGTLPHYGFSTDKQEQVQKKLGIALVGLGNYSTQQLAPALQETKLCSLAGIVTGSPEKAKAWAQKYSIPQKNIYNYHNFDTIKNNPDIDIVYVVLPNAMHAEYTIRAAQAGKHVICEKPMALSVKEGQEMIDACQKAGRLLSVGYRLYFEPHHLEVRRLGLEKVYGEIKMIEASLGFSMANPNSWRLDKKLGGGGAIVDLGLYAIQGARRVTGREPTSVRAQAFTIDKTVFKGIPETVFWQMEFPGGILSNSSTTYTSYVDRLYATAQRGWFGLMPAFNALGQQGNTSDGPISFKVPAYQQIAQMDDFADCILNNRKSIVSGEEALKDIRVLEAIFQSIESRQEVRLA</sequence>
<dbReference type="InterPro" id="IPR036291">
    <property type="entry name" value="NAD(P)-bd_dom_sf"/>
</dbReference>
<accession>A0A6C0GQL2</accession>
<dbReference type="Pfam" id="PF02894">
    <property type="entry name" value="GFO_IDH_MocA_C"/>
    <property type="match status" value="1"/>
</dbReference>
<dbReference type="GO" id="GO:0000166">
    <property type="term" value="F:nucleotide binding"/>
    <property type="evidence" value="ECO:0007669"/>
    <property type="project" value="InterPro"/>
</dbReference>
<name>A0A6C0GQL2_9BACT</name>
<dbReference type="InterPro" id="IPR004104">
    <property type="entry name" value="Gfo/Idh/MocA-like_OxRdtase_C"/>
</dbReference>
<feature type="domain" description="GFO/IDH/MocA-like oxidoreductase" evidence="3">
    <location>
        <begin position="189"/>
        <end position="296"/>
    </location>
</feature>
<dbReference type="InterPro" id="IPR051450">
    <property type="entry name" value="Gfo/Idh/MocA_Oxidoreductases"/>
</dbReference>
<reference evidence="4 5" key="1">
    <citation type="submission" date="2020-01" db="EMBL/GenBank/DDBJ databases">
        <authorList>
            <person name="Kim M.K."/>
        </authorList>
    </citation>
    <scope>NUCLEOTIDE SEQUENCE [LARGE SCALE GENOMIC DNA]</scope>
    <source>
        <strain evidence="4 5">172606-1</strain>
    </source>
</reference>
<dbReference type="InterPro" id="IPR008354">
    <property type="entry name" value="Glc-Fru_OxRdtase_bac"/>
</dbReference>
<evidence type="ECO:0000313" key="4">
    <source>
        <dbReference type="EMBL" id="QHT70349.1"/>
    </source>
</evidence>
<feature type="domain" description="Gfo/Idh/MocA-like oxidoreductase C-terminal" evidence="2">
    <location>
        <begin position="333"/>
        <end position="382"/>
    </location>
</feature>
<dbReference type="EMBL" id="CP048222">
    <property type="protein sequence ID" value="QHT70349.1"/>
    <property type="molecule type" value="Genomic_DNA"/>
</dbReference>
<dbReference type="SUPFAM" id="SSF55347">
    <property type="entry name" value="Glyceraldehyde-3-phosphate dehydrogenase-like, C-terminal domain"/>
    <property type="match status" value="1"/>
</dbReference>
<dbReference type="SUPFAM" id="SSF51735">
    <property type="entry name" value="NAD(P)-binding Rossmann-fold domains"/>
    <property type="match status" value="1"/>
</dbReference>
<proteinExistence type="predicted"/>
<evidence type="ECO:0000259" key="1">
    <source>
        <dbReference type="Pfam" id="PF01408"/>
    </source>
</evidence>
<gene>
    <name evidence="4" type="ORF">GXP67_28690</name>
</gene>
<dbReference type="Gene3D" id="3.30.360.10">
    <property type="entry name" value="Dihydrodipicolinate Reductase, domain 2"/>
    <property type="match status" value="1"/>
</dbReference>